<dbReference type="InterPro" id="IPR031939">
    <property type="entry name" value="Adhesin_E-like"/>
</dbReference>
<dbReference type="Pfam" id="PF16747">
    <property type="entry name" value="Adhesin_E"/>
    <property type="match status" value="1"/>
</dbReference>
<dbReference type="EMBL" id="BCNO01000001">
    <property type="protein sequence ID" value="GAQ94423.1"/>
    <property type="molecule type" value="Genomic_DNA"/>
</dbReference>
<evidence type="ECO:0000313" key="4">
    <source>
        <dbReference type="Proteomes" id="UP000054976"/>
    </source>
</evidence>
<evidence type="ECO:0000256" key="1">
    <source>
        <dbReference type="SAM" id="Phobius"/>
    </source>
</evidence>
<comment type="caution">
    <text evidence="3">The sequence shown here is derived from an EMBL/GenBank/DDBJ whole genome shotgun (WGS) entry which is preliminary data.</text>
</comment>
<feature type="transmembrane region" description="Helical" evidence="1">
    <location>
        <begin position="9"/>
        <end position="29"/>
    </location>
</feature>
<accession>A0A0U9HMX7</accession>
<keyword evidence="1" id="KW-0812">Transmembrane</keyword>
<dbReference type="RefSeq" id="WP_059175879.1">
    <property type="nucleotide sequence ID" value="NZ_BCNO01000001.1"/>
</dbReference>
<dbReference type="STRING" id="86166.TAGGR_1603"/>
<dbReference type="AlphaFoldDB" id="A0A0U9HMX7"/>
<keyword evidence="1" id="KW-1133">Transmembrane helix</keyword>
<keyword evidence="4" id="KW-1185">Reference proteome</keyword>
<feature type="domain" description="Surface-adhesin protein E-like" evidence="2">
    <location>
        <begin position="39"/>
        <end position="169"/>
    </location>
</feature>
<evidence type="ECO:0000259" key="2">
    <source>
        <dbReference type="Pfam" id="PF16747"/>
    </source>
</evidence>
<organism evidence="3 4">
    <name type="scientific">Thermodesulfovibrio aggregans</name>
    <dbReference type="NCBI Taxonomy" id="86166"/>
    <lineage>
        <taxon>Bacteria</taxon>
        <taxon>Pseudomonadati</taxon>
        <taxon>Nitrospirota</taxon>
        <taxon>Thermodesulfovibrionia</taxon>
        <taxon>Thermodesulfovibrionales</taxon>
        <taxon>Thermodesulfovibrionaceae</taxon>
        <taxon>Thermodesulfovibrio</taxon>
    </lineage>
</organism>
<protein>
    <recommendedName>
        <fullName evidence="2">Surface-adhesin protein E-like domain-containing protein</fullName>
    </recommendedName>
</protein>
<proteinExistence type="predicted"/>
<reference evidence="4" key="1">
    <citation type="submission" date="2016-01" db="EMBL/GenBank/DDBJ databases">
        <title>Draft genome sequence of Thermodesulfovibrio aggregans strain TGE-P1.</title>
        <authorList>
            <person name="Sekiguchi Y."/>
            <person name="Ohashi A."/>
            <person name="Matsuura N."/>
            <person name="Tourlousse M.D."/>
        </authorList>
    </citation>
    <scope>NUCLEOTIDE SEQUENCE [LARGE SCALE GENOMIC DNA]</scope>
    <source>
        <strain evidence="4">TGE-P1</strain>
    </source>
</reference>
<name>A0A0U9HMX7_9BACT</name>
<keyword evidence="1" id="KW-0472">Membrane</keyword>
<sequence>MISKKNKKIAVLVFVLLGGIGYLYLVSYISQNSKNTPEWIYIGQNKEGDSIYYYKDIQKVKGSGSVFRVWIKLIFTKEESISTGILSILDPVQTKLILKENPKIKIVKTAEEKELLKIDCENRTFELLEVIWYDKKGNVIFFLKIPSFPEESIIVPDTQFEQIYKVICKKVIKHKK</sequence>
<gene>
    <name evidence="3" type="ORF">TAGGR_1603</name>
</gene>
<dbReference type="Proteomes" id="UP000054976">
    <property type="component" value="Unassembled WGS sequence"/>
</dbReference>
<evidence type="ECO:0000313" key="3">
    <source>
        <dbReference type="EMBL" id="GAQ94423.1"/>
    </source>
</evidence>